<protein>
    <submittedName>
        <fullName evidence="1">Uncharacterized protein</fullName>
    </submittedName>
</protein>
<organism evidence="1 2">
    <name type="scientific">Debaryomyces fabryi</name>
    <dbReference type="NCBI Taxonomy" id="58627"/>
    <lineage>
        <taxon>Eukaryota</taxon>
        <taxon>Fungi</taxon>
        <taxon>Dikarya</taxon>
        <taxon>Ascomycota</taxon>
        <taxon>Saccharomycotina</taxon>
        <taxon>Pichiomycetes</taxon>
        <taxon>Debaryomycetaceae</taxon>
        <taxon>Debaryomyces</taxon>
    </lineage>
</organism>
<dbReference type="AlphaFoldDB" id="A0A0V1Q578"/>
<dbReference type="GeneID" id="26837652"/>
<evidence type="ECO:0000313" key="1">
    <source>
        <dbReference type="EMBL" id="KSA03668.1"/>
    </source>
</evidence>
<accession>A0A0V1Q578</accession>
<dbReference type="EMBL" id="LMYN01000007">
    <property type="protein sequence ID" value="KSA03668.1"/>
    <property type="molecule type" value="Genomic_DNA"/>
</dbReference>
<comment type="caution">
    <text evidence="1">The sequence shown here is derived from an EMBL/GenBank/DDBJ whole genome shotgun (WGS) entry which is preliminary data.</text>
</comment>
<dbReference type="Proteomes" id="UP000054251">
    <property type="component" value="Unassembled WGS sequence"/>
</dbReference>
<dbReference type="RefSeq" id="XP_015469770.1">
    <property type="nucleotide sequence ID" value="XM_015609473.1"/>
</dbReference>
<name>A0A0V1Q578_9ASCO</name>
<reference evidence="1 2" key="1">
    <citation type="submission" date="2015-11" db="EMBL/GenBank/DDBJ databases">
        <title>The genome of Debaryomyces fabryi.</title>
        <authorList>
            <person name="Tafer H."/>
            <person name="Lopandic K."/>
        </authorList>
    </citation>
    <scope>NUCLEOTIDE SEQUENCE [LARGE SCALE GENOMIC DNA]</scope>
    <source>
        <strain evidence="1 2">CBS 789</strain>
    </source>
</reference>
<dbReference type="OrthoDB" id="4026683at2759"/>
<gene>
    <name evidence="1" type="ORF">AC631_00643</name>
</gene>
<keyword evidence="2" id="KW-1185">Reference proteome</keyword>
<sequence>MICSFNLGKDLIIFSSDNSMKDYCEAEKFQKGREEYNLILQKQYNGQAMPLIGVKFSTKKGVGFKKLVTIYKSIPIPWESIRLFDQKKDRHTFCTVYKSSCKKHKKYTFKFEPDPQDLSKNFETCLFYPKKAHIGDIPRIRK</sequence>
<evidence type="ECO:0000313" key="2">
    <source>
        <dbReference type="Proteomes" id="UP000054251"/>
    </source>
</evidence>
<proteinExistence type="predicted"/>